<evidence type="ECO:0000256" key="22">
    <source>
        <dbReference type="ARBA" id="ARBA00049990"/>
    </source>
</evidence>
<keyword evidence="11" id="KW-0269">Exonuclease</keyword>
<dbReference type="GO" id="GO:0005524">
    <property type="term" value="F:ATP binding"/>
    <property type="evidence" value="ECO:0007669"/>
    <property type="project" value="UniProtKB-KW"/>
</dbReference>
<evidence type="ECO:0000256" key="5">
    <source>
        <dbReference type="ARBA" id="ARBA00022695"/>
    </source>
</evidence>
<comment type="cofactor">
    <cofactor evidence="1">
        <name>Mn(2+)</name>
        <dbReference type="ChEBI" id="CHEBI:29035"/>
    </cofactor>
</comment>
<evidence type="ECO:0000256" key="13">
    <source>
        <dbReference type="ARBA" id="ARBA00022932"/>
    </source>
</evidence>
<keyword evidence="3 25" id="KW-0436">Ligase</keyword>
<dbReference type="InterPro" id="IPR052171">
    <property type="entry name" value="NHEJ_LigD"/>
</dbReference>
<keyword evidence="15" id="KW-0233">DNA recombination</keyword>
<dbReference type="EMBL" id="CP035495">
    <property type="protein sequence ID" value="QAY63089.1"/>
    <property type="molecule type" value="Genomic_DNA"/>
</dbReference>
<organism evidence="25 26">
    <name type="scientific">Xylanimonas allomyrinae</name>
    <dbReference type="NCBI Taxonomy" id="2509459"/>
    <lineage>
        <taxon>Bacteria</taxon>
        <taxon>Bacillati</taxon>
        <taxon>Actinomycetota</taxon>
        <taxon>Actinomycetes</taxon>
        <taxon>Micrococcales</taxon>
        <taxon>Promicromonosporaceae</taxon>
        <taxon>Xylanimonas</taxon>
    </lineage>
</organism>
<dbReference type="GO" id="GO:0003910">
    <property type="term" value="F:DNA ligase (ATP) activity"/>
    <property type="evidence" value="ECO:0007669"/>
    <property type="project" value="UniProtKB-EC"/>
</dbReference>
<feature type="region of interest" description="Disordered" evidence="23">
    <location>
        <begin position="843"/>
        <end position="872"/>
    </location>
</feature>
<feature type="compositionally biased region" description="Basic residues" evidence="23">
    <location>
        <begin position="347"/>
        <end position="378"/>
    </location>
</feature>
<dbReference type="GO" id="GO:0006281">
    <property type="term" value="P:DNA repair"/>
    <property type="evidence" value="ECO:0007669"/>
    <property type="project" value="UniProtKB-KW"/>
</dbReference>
<dbReference type="GO" id="GO:0046872">
    <property type="term" value="F:metal ion binding"/>
    <property type="evidence" value="ECO:0007669"/>
    <property type="project" value="UniProtKB-KW"/>
</dbReference>
<keyword evidence="18" id="KW-0511">Multifunctional enzyme</keyword>
<evidence type="ECO:0000256" key="15">
    <source>
        <dbReference type="ARBA" id="ARBA00023172"/>
    </source>
</evidence>
<dbReference type="InterPro" id="IPR014145">
    <property type="entry name" value="LigD_pol_dom"/>
</dbReference>
<dbReference type="CDD" id="cd07971">
    <property type="entry name" value="OBF_DNA_ligase_LigD"/>
    <property type="match status" value="1"/>
</dbReference>
<keyword evidence="17" id="KW-0464">Manganese</keyword>
<keyword evidence="4" id="KW-0808">Transferase</keyword>
<keyword evidence="6" id="KW-0540">Nuclease</keyword>
<dbReference type="GO" id="GO:0003677">
    <property type="term" value="F:DNA binding"/>
    <property type="evidence" value="ECO:0007669"/>
    <property type="project" value="UniProtKB-KW"/>
</dbReference>
<dbReference type="Gene3D" id="3.90.920.10">
    <property type="entry name" value="DNA primase, PRIM domain"/>
    <property type="match status" value="1"/>
</dbReference>
<comment type="similarity">
    <text evidence="22">In the N-terminal section; belongs to the LigD polymerase family.</text>
</comment>
<evidence type="ECO:0000256" key="14">
    <source>
        <dbReference type="ARBA" id="ARBA00023125"/>
    </source>
</evidence>
<feature type="region of interest" description="Disordered" evidence="23">
    <location>
        <begin position="327"/>
        <end position="549"/>
    </location>
</feature>
<comment type="similarity">
    <text evidence="21">In the C-terminal section; belongs to the ATP-dependent DNA ligase family.</text>
</comment>
<accession>A0A4P6EP05</accession>
<evidence type="ECO:0000256" key="21">
    <source>
        <dbReference type="ARBA" id="ARBA00049981"/>
    </source>
</evidence>
<dbReference type="Gene3D" id="2.40.50.140">
    <property type="entry name" value="Nucleic acid-binding proteins"/>
    <property type="match status" value="1"/>
</dbReference>
<dbReference type="Proteomes" id="UP000291758">
    <property type="component" value="Chromosome"/>
</dbReference>
<dbReference type="Pfam" id="PF01068">
    <property type="entry name" value="DNA_ligase_A_M"/>
    <property type="match status" value="1"/>
</dbReference>
<keyword evidence="13" id="KW-0239">DNA-directed DNA polymerase</keyword>
<evidence type="ECO:0000256" key="4">
    <source>
        <dbReference type="ARBA" id="ARBA00022679"/>
    </source>
</evidence>
<evidence type="ECO:0000256" key="18">
    <source>
        <dbReference type="ARBA" id="ARBA00023268"/>
    </source>
</evidence>
<evidence type="ECO:0000256" key="12">
    <source>
        <dbReference type="ARBA" id="ARBA00022840"/>
    </source>
</evidence>
<dbReference type="SUPFAM" id="SSF50249">
    <property type="entry name" value="Nucleic acid-binding proteins"/>
    <property type="match status" value="1"/>
</dbReference>
<evidence type="ECO:0000256" key="17">
    <source>
        <dbReference type="ARBA" id="ARBA00023211"/>
    </source>
</evidence>
<keyword evidence="16" id="KW-0234">DNA repair</keyword>
<dbReference type="KEGG" id="xyl:ET495_07355"/>
<keyword evidence="7" id="KW-0479">Metal-binding</keyword>
<feature type="domain" description="ATP-dependent DNA ligase family profile" evidence="24">
    <location>
        <begin position="650"/>
        <end position="789"/>
    </location>
</feature>
<dbReference type="OrthoDB" id="9802472at2"/>
<evidence type="ECO:0000256" key="11">
    <source>
        <dbReference type="ARBA" id="ARBA00022839"/>
    </source>
</evidence>
<dbReference type="InterPro" id="IPR033649">
    <property type="entry name" value="MtLigD_Pol-like"/>
</dbReference>
<gene>
    <name evidence="25" type="ORF">ET495_07355</name>
</gene>
<dbReference type="Pfam" id="PF21686">
    <property type="entry name" value="LigD_Prim-Pol"/>
    <property type="match status" value="1"/>
</dbReference>
<keyword evidence="9" id="KW-0227">DNA damage</keyword>
<dbReference type="NCBIfam" id="TIGR02778">
    <property type="entry name" value="ligD_pol"/>
    <property type="match status" value="1"/>
</dbReference>
<dbReference type="GO" id="GO:0003887">
    <property type="term" value="F:DNA-directed DNA polymerase activity"/>
    <property type="evidence" value="ECO:0007669"/>
    <property type="project" value="UniProtKB-KW"/>
</dbReference>
<keyword evidence="14" id="KW-0238">DNA-binding</keyword>
<dbReference type="CDD" id="cd07906">
    <property type="entry name" value="Adenylation_DNA_ligase_LigD_LigC"/>
    <property type="match status" value="1"/>
</dbReference>
<dbReference type="InterPro" id="IPR012309">
    <property type="entry name" value="DNA_ligase_ATP-dep_C"/>
</dbReference>
<dbReference type="PROSITE" id="PS50160">
    <property type="entry name" value="DNA_LIGASE_A3"/>
    <property type="match status" value="1"/>
</dbReference>
<evidence type="ECO:0000256" key="2">
    <source>
        <dbReference type="ARBA" id="ARBA00012727"/>
    </source>
</evidence>
<evidence type="ECO:0000259" key="24">
    <source>
        <dbReference type="PROSITE" id="PS50160"/>
    </source>
</evidence>
<evidence type="ECO:0000256" key="19">
    <source>
        <dbReference type="ARBA" id="ARBA00029943"/>
    </source>
</evidence>
<evidence type="ECO:0000256" key="6">
    <source>
        <dbReference type="ARBA" id="ARBA00022722"/>
    </source>
</evidence>
<evidence type="ECO:0000313" key="26">
    <source>
        <dbReference type="Proteomes" id="UP000291758"/>
    </source>
</evidence>
<dbReference type="PROSITE" id="PS00333">
    <property type="entry name" value="DNA_LIGASE_A2"/>
    <property type="match status" value="1"/>
</dbReference>
<dbReference type="PANTHER" id="PTHR42705:SF2">
    <property type="entry name" value="BIFUNCTIONAL NON-HOMOLOGOUS END JOINING PROTEIN LIGD"/>
    <property type="match status" value="1"/>
</dbReference>
<dbReference type="Pfam" id="PF04679">
    <property type="entry name" value="DNA_ligase_A_C"/>
    <property type="match status" value="1"/>
</dbReference>
<feature type="compositionally biased region" description="Polar residues" evidence="23">
    <location>
        <begin position="536"/>
        <end position="546"/>
    </location>
</feature>
<reference evidence="25 26" key="1">
    <citation type="submission" date="2019-01" db="EMBL/GenBank/DDBJ databases">
        <title>Genome sequencing of strain 2JSPR-7.</title>
        <authorList>
            <person name="Heo J."/>
            <person name="Kim S.-J."/>
            <person name="Kim J.-S."/>
            <person name="Hong S.-B."/>
            <person name="Kwon S.-W."/>
        </authorList>
    </citation>
    <scope>NUCLEOTIDE SEQUENCE [LARGE SCALE GENOMIC DNA]</scope>
    <source>
        <strain evidence="25 26">2JSPR-7</strain>
    </source>
</reference>
<dbReference type="Gene3D" id="3.30.470.30">
    <property type="entry name" value="DNA ligase/mRNA capping enzyme"/>
    <property type="match status" value="1"/>
</dbReference>
<keyword evidence="8" id="KW-0547">Nucleotide-binding</keyword>
<evidence type="ECO:0000256" key="9">
    <source>
        <dbReference type="ARBA" id="ARBA00022763"/>
    </source>
</evidence>
<evidence type="ECO:0000256" key="10">
    <source>
        <dbReference type="ARBA" id="ARBA00022801"/>
    </source>
</evidence>
<dbReference type="EC" id="6.5.1.1" evidence="2"/>
<keyword evidence="12" id="KW-0067">ATP-binding</keyword>
<dbReference type="InterPro" id="IPR014146">
    <property type="entry name" value="LigD_ligase_dom"/>
</dbReference>
<sequence>MGLVPTAQTVTVDGRRVRLTHLDKVLYPATGTTKGEVLDYLARIAPALLPHVRRRPATRKRWPDGVQGQVFFQKNADGSTPPWVRTHRLRHQSSANDYVLVDDLATLTWLGQTATLELHVPQWQVGRTGAPLPPDRLVLDLDPGPGAGLAECAEVARLALPLLRGMGLEPLPVTSGSKGLHLYAALDLDPHAGATRPDAARPPSTEQVSAVAHELARYLEADHPDLVVSDMRKSVRAGKVLVDWSQNNGSKTTIAPYSLRGLDHPTVAAPRTWAELDDPGLRHLTFDEVLARVARDGDLLAPLTAGHLAQLEPTPAHLARFERLETYHAKRDPDRTPSRSSTSRSSTSHRGRRRPRRNLRGQVRRRPAPPPRASRRPRPSPGCRAGAVLRHPGAPRPAPALGLPPGARRRAGELGAAQGRAHGPRPQPPRRPDRGPPARLRHLRGAHPRRRVRGGRGDALGHRHLRAGEVARRPRGHRDAPRRPPRHAPPRPDPHGHRHPLAHPPHPAAACSPTGVTSALRRRLVPPGARADDEVPTSQAAGTMSSRLEPMLATGAGPVEVRGLEADALLPEPRWAFEMKWDGYRTLAVVESGPEGRAVARFRSRGGVDLTPTYPELQALAGQVLGDLPVVLDGEIVALDASGRPDFRRLQHHDSAVELIVFDLLQVGGRSLLRAPYDERRALLADVLDARRPIHRPPAFDGDLGAALATSQRLRLEGVVAKRRDSTYEPGRRSRQWLKLKHTRTQAVLVVGWRPLHAGGPHADTLHAGGLLLAVPGPDGALRYVGRVGTGFTDADRRAAAERLTAVERPSPPVDGVPRADAADARWVTPLVAEVEFAGWTADPAAEPEARLRSARWRGWRDDTAPGDVVLE</sequence>
<dbReference type="SUPFAM" id="SSF56091">
    <property type="entry name" value="DNA ligase/mRNA capping enzyme, catalytic domain"/>
    <property type="match status" value="1"/>
</dbReference>
<keyword evidence="5" id="KW-0548">Nucleotidyltransferase</keyword>
<evidence type="ECO:0000256" key="20">
    <source>
        <dbReference type="ARBA" id="ARBA00034003"/>
    </source>
</evidence>
<feature type="compositionally biased region" description="Basic and acidic residues" evidence="23">
    <location>
        <begin position="455"/>
        <end position="482"/>
    </location>
</feature>
<evidence type="ECO:0000256" key="23">
    <source>
        <dbReference type="SAM" id="MobiDB-lite"/>
    </source>
</evidence>
<proteinExistence type="inferred from homology"/>
<dbReference type="Gene3D" id="3.30.1490.70">
    <property type="match status" value="1"/>
</dbReference>
<dbReference type="GO" id="GO:0006310">
    <property type="term" value="P:DNA recombination"/>
    <property type="evidence" value="ECO:0007669"/>
    <property type="project" value="UniProtKB-KW"/>
</dbReference>
<dbReference type="AlphaFoldDB" id="A0A4P6EP05"/>
<name>A0A4P6EP05_9MICO</name>
<dbReference type="InterPro" id="IPR012340">
    <property type="entry name" value="NA-bd_OB-fold"/>
</dbReference>
<feature type="compositionally biased region" description="Basic residues" evidence="23">
    <location>
        <begin position="439"/>
        <end position="454"/>
    </location>
</feature>
<keyword evidence="10" id="KW-0378">Hydrolase</keyword>
<keyword evidence="26" id="KW-1185">Reference proteome</keyword>
<dbReference type="PANTHER" id="PTHR42705">
    <property type="entry name" value="BIFUNCTIONAL NON-HOMOLOGOUS END JOINING PROTEIN LIGD"/>
    <property type="match status" value="1"/>
</dbReference>
<evidence type="ECO:0000256" key="1">
    <source>
        <dbReference type="ARBA" id="ARBA00001936"/>
    </source>
</evidence>
<dbReference type="InterPro" id="IPR012310">
    <property type="entry name" value="DNA_ligase_ATP-dep_cent"/>
</dbReference>
<dbReference type="CDD" id="cd04863">
    <property type="entry name" value="MtLigD_Pol_like"/>
    <property type="match status" value="1"/>
</dbReference>
<dbReference type="InterPro" id="IPR016059">
    <property type="entry name" value="DNA_ligase_ATP-dep_CS"/>
</dbReference>
<evidence type="ECO:0000313" key="25">
    <source>
        <dbReference type="EMBL" id="QAY63089.1"/>
    </source>
</evidence>
<comment type="catalytic activity">
    <reaction evidence="20">
        <text>ATP + (deoxyribonucleotide)n-3'-hydroxyl + 5'-phospho-(deoxyribonucleotide)m = (deoxyribonucleotide)n+m + AMP + diphosphate.</text>
        <dbReference type="EC" id="6.5.1.1"/>
    </reaction>
</comment>
<dbReference type="GO" id="GO:0004527">
    <property type="term" value="F:exonuclease activity"/>
    <property type="evidence" value="ECO:0007669"/>
    <property type="project" value="UniProtKB-KW"/>
</dbReference>
<protein>
    <recommendedName>
        <fullName evidence="2">DNA ligase (ATP)</fullName>
        <ecNumber evidence="2">6.5.1.1</ecNumber>
    </recommendedName>
    <alternativeName>
        <fullName evidence="19">NHEJ DNA polymerase</fullName>
    </alternativeName>
</protein>
<feature type="compositionally biased region" description="Basic and acidic residues" evidence="23">
    <location>
        <begin position="327"/>
        <end position="337"/>
    </location>
</feature>
<evidence type="ECO:0000256" key="8">
    <source>
        <dbReference type="ARBA" id="ARBA00022741"/>
    </source>
</evidence>
<evidence type="ECO:0000256" key="3">
    <source>
        <dbReference type="ARBA" id="ARBA00022598"/>
    </source>
</evidence>
<evidence type="ECO:0000256" key="7">
    <source>
        <dbReference type="ARBA" id="ARBA00022723"/>
    </source>
</evidence>
<dbReference type="NCBIfam" id="TIGR02779">
    <property type="entry name" value="NHEJ_ligase_lig"/>
    <property type="match status" value="1"/>
</dbReference>
<evidence type="ECO:0000256" key="16">
    <source>
        <dbReference type="ARBA" id="ARBA00023204"/>
    </source>
</evidence>